<dbReference type="PANTHER" id="PTHR33744">
    <property type="entry name" value="CARBOHYDRATE DIACID REGULATOR"/>
    <property type="match status" value="1"/>
</dbReference>
<dbReference type="InterPro" id="IPR051448">
    <property type="entry name" value="CdaR-like_regulators"/>
</dbReference>
<evidence type="ECO:0000313" key="4">
    <source>
        <dbReference type="Proteomes" id="UP001651880"/>
    </source>
</evidence>
<dbReference type="InterPro" id="IPR012914">
    <property type="entry name" value="PucR_dom"/>
</dbReference>
<dbReference type="RefSeq" id="WP_255228807.1">
    <property type="nucleotide sequence ID" value="NZ_JAJEKE010000020.1"/>
</dbReference>
<feature type="domain" description="PucR C-terminal helix-turn-helix" evidence="2">
    <location>
        <begin position="315"/>
        <end position="356"/>
    </location>
</feature>
<evidence type="ECO:0000313" key="3">
    <source>
        <dbReference type="EMBL" id="MCQ1531280.1"/>
    </source>
</evidence>
<protein>
    <submittedName>
        <fullName evidence="3">PucR family transcriptional regulator</fullName>
    </submittedName>
</protein>
<dbReference type="Pfam" id="PF13556">
    <property type="entry name" value="HTH_30"/>
    <property type="match status" value="1"/>
</dbReference>
<accession>A0ABT1NJ21</accession>
<dbReference type="Proteomes" id="UP001651880">
    <property type="component" value="Unassembled WGS sequence"/>
</dbReference>
<dbReference type="InterPro" id="IPR042070">
    <property type="entry name" value="PucR_C-HTH_sf"/>
</dbReference>
<dbReference type="EMBL" id="JAJEKE010000020">
    <property type="protein sequence ID" value="MCQ1531280.1"/>
    <property type="molecule type" value="Genomic_DNA"/>
</dbReference>
<organism evidence="3 4">
    <name type="scientific">Lutispora saccharofermentans</name>
    <dbReference type="NCBI Taxonomy" id="3024236"/>
    <lineage>
        <taxon>Bacteria</taxon>
        <taxon>Bacillati</taxon>
        <taxon>Bacillota</taxon>
        <taxon>Clostridia</taxon>
        <taxon>Lutisporales</taxon>
        <taxon>Lutisporaceae</taxon>
        <taxon>Lutispora</taxon>
    </lineage>
</organism>
<name>A0ABT1NJ21_9FIRM</name>
<keyword evidence="4" id="KW-1185">Reference proteome</keyword>
<dbReference type="InterPro" id="IPR025736">
    <property type="entry name" value="PucR_C-HTH_dom"/>
</dbReference>
<gene>
    <name evidence="3" type="ORF">LJD61_17275</name>
</gene>
<comment type="caution">
    <text evidence="3">The sequence shown here is derived from an EMBL/GenBank/DDBJ whole genome shotgun (WGS) entry which is preliminary data.</text>
</comment>
<reference evidence="3 4" key="1">
    <citation type="submission" date="2021-10" db="EMBL/GenBank/DDBJ databases">
        <title>Lutispora strain m25 sp. nov., a thermophilic, non-spore-forming bacterium isolated from a lab-scale methanogenic bioreactor digesting anaerobic sludge.</title>
        <authorList>
            <person name="El Houari A."/>
            <person name="Mcdonald J."/>
        </authorList>
    </citation>
    <scope>NUCLEOTIDE SEQUENCE [LARGE SCALE GENOMIC DNA]</scope>
    <source>
        <strain evidence="4">m25</strain>
    </source>
</reference>
<evidence type="ECO:0000259" key="2">
    <source>
        <dbReference type="Pfam" id="PF13556"/>
    </source>
</evidence>
<sequence length="379" mass="44381">MQDVRSILGLSIFENATIIAGKNGLSRKINRVSFTDCPIRTDGMGERVILPGDFFIGSLYIFKDNLDELSNNIKFYIRYGAVGICVIDEYFTILPKDIIKYADANDFVIFIVDRETPYADIINQITKLIMVDQYDQIMEMKIDSLIHDKLNNLEAINVSKSILEYNFKKYYVLYSSDTFKSNNKREIFRTMINKNSKKLFIRYKLGFFLIVETSDDKKYEQLNDIIDNIKGYHNEVHIGISGIFNEIESLKDAFRQSITSWDFSNSTNTHIVYYNKLSLYKILYLIKDTVEYKSIFSELIGPIIEYDEKYNTNILDTLITYVECDGDYRKTSKALFQHENTVRYRIQKAKSILSLEERNLEFLECICLIEKMYKLSSDK</sequence>
<dbReference type="PANTHER" id="PTHR33744:SF15">
    <property type="entry name" value="CARBOHYDRATE DIACID REGULATOR"/>
    <property type="match status" value="1"/>
</dbReference>
<proteinExistence type="predicted"/>
<dbReference type="Gene3D" id="1.10.10.2840">
    <property type="entry name" value="PucR C-terminal helix-turn-helix domain"/>
    <property type="match status" value="1"/>
</dbReference>
<dbReference type="Pfam" id="PF07905">
    <property type="entry name" value="PucR"/>
    <property type="match status" value="1"/>
</dbReference>
<evidence type="ECO:0000259" key="1">
    <source>
        <dbReference type="Pfam" id="PF07905"/>
    </source>
</evidence>
<feature type="domain" description="Purine catabolism PurC-like" evidence="1">
    <location>
        <begin position="7"/>
        <end position="129"/>
    </location>
</feature>